<dbReference type="STRING" id="573321.SAMN04488505_102649"/>
<dbReference type="Pfam" id="PF02687">
    <property type="entry name" value="FtsX"/>
    <property type="match status" value="2"/>
</dbReference>
<evidence type="ECO:0000256" key="7">
    <source>
        <dbReference type="SAM" id="Phobius"/>
    </source>
</evidence>
<dbReference type="PANTHER" id="PTHR30572:SF4">
    <property type="entry name" value="ABC TRANSPORTER PERMEASE YTRF"/>
    <property type="match status" value="1"/>
</dbReference>
<dbReference type="InterPro" id="IPR003838">
    <property type="entry name" value="ABC3_permease_C"/>
</dbReference>
<evidence type="ECO:0000256" key="3">
    <source>
        <dbReference type="ARBA" id="ARBA00022692"/>
    </source>
</evidence>
<evidence type="ECO:0000256" key="4">
    <source>
        <dbReference type="ARBA" id="ARBA00022989"/>
    </source>
</evidence>
<dbReference type="GO" id="GO:0005886">
    <property type="term" value="C:plasma membrane"/>
    <property type="evidence" value="ECO:0007669"/>
    <property type="project" value="UniProtKB-SubCell"/>
</dbReference>
<dbReference type="InterPro" id="IPR050250">
    <property type="entry name" value="Macrolide_Exporter_MacB"/>
</dbReference>
<evidence type="ECO:0000313" key="10">
    <source>
        <dbReference type="EMBL" id="SEL60026.1"/>
    </source>
</evidence>
<feature type="transmembrane region" description="Helical" evidence="7">
    <location>
        <begin position="676"/>
        <end position="696"/>
    </location>
</feature>
<keyword evidence="5 7" id="KW-0472">Membrane</keyword>
<feature type="domain" description="ABC3 transporter permease C-terminal" evidence="8">
    <location>
        <begin position="675"/>
        <end position="788"/>
    </location>
</feature>
<feature type="domain" description="MacB-like periplasmic core" evidence="9">
    <location>
        <begin position="436"/>
        <end position="639"/>
    </location>
</feature>
<keyword evidence="3 7" id="KW-0812">Transmembrane</keyword>
<gene>
    <name evidence="10" type="ORF">SAMN04488505_102649</name>
</gene>
<evidence type="ECO:0000313" key="11">
    <source>
        <dbReference type="Proteomes" id="UP000198984"/>
    </source>
</evidence>
<comment type="similarity">
    <text evidence="6">Belongs to the ABC-4 integral membrane protein family.</text>
</comment>
<evidence type="ECO:0000256" key="5">
    <source>
        <dbReference type="ARBA" id="ARBA00023136"/>
    </source>
</evidence>
<dbReference type="GO" id="GO:0022857">
    <property type="term" value="F:transmembrane transporter activity"/>
    <property type="evidence" value="ECO:0007669"/>
    <property type="project" value="TreeGrafter"/>
</dbReference>
<feature type="transmembrane region" description="Helical" evidence="7">
    <location>
        <begin position="756"/>
        <end position="776"/>
    </location>
</feature>
<feature type="transmembrane region" description="Helical" evidence="7">
    <location>
        <begin position="333"/>
        <end position="359"/>
    </location>
</feature>
<accession>A0A1H7RIF3</accession>
<keyword evidence="4 7" id="KW-1133">Transmembrane helix</keyword>
<dbReference type="Proteomes" id="UP000198984">
    <property type="component" value="Unassembled WGS sequence"/>
</dbReference>
<proteinExistence type="inferred from homology"/>
<evidence type="ECO:0000259" key="9">
    <source>
        <dbReference type="Pfam" id="PF12704"/>
    </source>
</evidence>
<feature type="domain" description="MacB-like periplasmic core" evidence="9">
    <location>
        <begin position="21"/>
        <end position="243"/>
    </location>
</feature>
<evidence type="ECO:0000256" key="2">
    <source>
        <dbReference type="ARBA" id="ARBA00022475"/>
    </source>
</evidence>
<organism evidence="10 11">
    <name type="scientific">Chitinophaga rupis</name>
    <dbReference type="NCBI Taxonomy" id="573321"/>
    <lineage>
        <taxon>Bacteria</taxon>
        <taxon>Pseudomonadati</taxon>
        <taxon>Bacteroidota</taxon>
        <taxon>Chitinophagia</taxon>
        <taxon>Chitinophagales</taxon>
        <taxon>Chitinophagaceae</taxon>
        <taxon>Chitinophaga</taxon>
    </lineage>
</organism>
<dbReference type="InterPro" id="IPR025857">
    <property type="entry name" value="MacB_PCD"/>
</dbReference>
<feature type="domain" description="ABC3 transporter permease C-terminal" evidence="8">
    <location>
        <begin position="292"/>
        <end position="408"/>
    </location>
</feature>
<keyword evidence="2" id="KW-1003">Cell membrane</keyword>
<feature type="transmembrane region" description="Helical" evidence="7">
    <location>
        <begin position="286"/>
        <end position="308"/>
    </location>
</feature>
<reference evidence="10 11" key="1">
    <citation type="submission" date="2016-10" db="EMBL/GenBank/DDBJ databases">
        <authorList>
            <person name="de Groot N.N."/>
        </authorList>
    </citation>
    <scope>NUCLEOTIDE SEQUENCE [LARGE SCALE GENOMIC DNA]</scope>
    <source>
        <strain evidence="10 11">DSM 21039</strain>
    </source>
</reference>
<dbReference type="AlphaFoldDB" id="A0A1H7RIF3"/>
<dbReference type="Pfam" id="PF12704">
    <property type="entry name" value="MacB_PCD"/>
    <property type="match status" value="2"/>
</dbReference>
<sequence>MLNTYLKIALRYLRKNKTHAFINIGGLSVGMAVAMLIGLWVWNELSFNKYHQNYNRIAQVMQQKTLDGKVSTGGVIPMPLNAAMRESYGSDFKYIVMSTLTWDHILSAGDNKITYAGNYISADAPEMFSLRMLKGTRNALKGPSSMLLSQTVAKALFGDADPMGKVVKLDNKVTFLVGGVYEDLPRNTTLHDVAFMAPWDYFATSEDWIVNRAAADWNDDFLQMYVQVADHADLAKVSAKIRNIKAERAGRANALAKPELFLQPMSRWHLYMEFKDGVNVGGAIQYVWLFGIIGIAVLLLACINFMNLQTARSEKRAKEVGIRKAIGSFRAQLIYQFYCESMLTAILAFVLALLLVVLVLPFFNNIADKDMHILWSSPWFWGSCIGFALLTGLLAGSYPALYLSSFQPVKVLKGTFRAGRLAAIPRKVLVVVQFAVSVILIIGTIMVFKQIRFAQNRPVGYSREGLITIETATNDLHNHFEAVRADLLRSGAITAVSESSSPATGVNNYRGGLEWKGKDPAMTDNFANIRVTSEYGKTIGWQFAAGRDFSRQLLTDSTSLIVNEAAVKYMGLNDPVGEIVRFRNRDYHIIGVIKDMVMQSPYEPVKQTIFYITPEDFGYVNFRISPNVSAHTAVDKIAAVCKTYAPAMPFTYKFADEQYARKFNAEERIGKLATCFAILAIFISCLGLFGMAAFMAEQRFKEIGVRKVMGASVFNLWSLLSKDFVVLVMIAFCIAVPVAYYGMSAWLQHYQYRAPMSWWIFAVTGLGAIAITLLTVSYQGIKAALMNPVKSLRLE</sequence>
<keyword evidence="11" id="KW-1185">Reference proteome</keyword>
<name>A0A1H7RIF3_9BACT</name>
<dbReference type="OrthoDB" id="5933722at2"/>
<feature type="transmembrane region" description="Helical" evidence="7">
    <location>
        <begin position="20"/>
        <end position="42"/>
    </location>
</feature>
<feature type="transmembrane region" description="Helical" evidence="7">
    <location>
        <begin position="724"/>
        <end position="744"/>
    </location>
</feature>
<comment type="subcellular location">
    <subcellularLocation>
        <location evidence="1">Cell membrane</location>
        <topology evidence="1">Multi-pass membrane protein</topology>
    </subcellularLocation>
</comment>
<evidence type="ECO:0000259" key="8">
    <source>
        <dbReference type="Pfam" id="PF02687"/>
    </source>
</evidence>
<feature type="transmembrane region" description="Helical" evidence="7">
    <location>
        <begin position="424"/>
        <end position="448"/>
    </location>
</feature>
<protein>
    <submittedName>
        <fullName evidence="10">ABC-type antimicrobial peptide transport system, permease component</fullName>
    </submittedName>
</protein>
<dbReference type="PANTHER" id="PTHR30572">
    <property type="entry name" value="MEMBRANE COMPONENT OF TRANSPORTER-RELATED"/>
    <property type="match status" value="1"/>
</dbReference>
<feature type="transmembrane region" description="Helical" evidence="7">
    <location>
        <begin position="379"/>
        <end position="403"/>
    </location>
</feature>
<evidence type="ECO:0000256" key="1">
    <source>
        <dbReference type="ARBA" id="ARBA00004651"/>
    </source>
</evidence>
<evidence type="ECO:0000256" key="6">
    <source>
        <dbReference type="ARBA" id="ARBA00038076"/>
    </source>
</evidence>
<dbReference type="RefSeq" id="WP_089910282.1">
    <property type="nucleotide sequence ID" value="NZ_FOBB01000002.1"/>
</dbReference>
<dbReference type="EMBL" id="FOBB01000002">
    <property type="protein sequence ID" value="SEL60026.1"/>
    <property type="molecule type" value="Genomic_DNA"/>
</dbReference>